<evidence type="ECO:0000256" key="1">
    <source>
        <dbReference type="SAM" id="SignalP"/>
    </source>
</evidence>
<dbReference type="PATRIC" id="fig|740709.3.peg.2249"/>
<feature type="signal peptide" evidence="1">
    <location>
        <begin position="1"/>
        <end position="25"/>
    </location>
</feature>
<dbReference type="PANTHER" id="PTHR36175:SF1">
    <property type="entry name" value="CYANOPHYCINASE"/>
    <property type="match status" value="1"/>
</dbReference>
<dbReference type="AlphaFoldDB" id="K2KTH3"/>
<proteinExistence type="predicted"/>
<reference evidence="2 3" key="1">
    <citation type="journal article" date="2012" name="J. Bacteriol.">
        <title>Genome Sequence of Idiomarina xiamenensis Type Strain 10-D-4.</title>
        <authorList>
            <person name="Lai Q."/>
            <person name="Wang L."/>
            <person name="Wang W."/>
            <person name="Shao Z."/>
        </authorList>
    </citation>
    <scope>NUCLEOTIDE SEQUENCE [LARGE SCALE GENOMIC DNA]</scope>
    <source>
        <strain evidence="2 3">10-D-4</strain>
    </source>
</reference>
<dbReference type="InterPro" id="IPR011811">
    <property type="entry name" value="Peptidase_S51_cyanophycinase"/>
</dbReference>
<dbReference type="Gene3D" id="3.40.50.880">
    <property type="match status" value="1"/>
</dbReference>
<gene>
    <name evidence="2" type="ORF">A10D4_11124</name>
</gene>
<dbReference type="PIRSF" id="PIRSF032067">
    <property type="entry name" value="Cyanophycinase"/>
    <property type="match status" value="1"/>
</dbReference>
<dbReference type="eggNOG" id="COG4242">
    <property type="taxonomic scope" value="Bacteria"/>
</dbReference>
<dbReference type="GO" id="GO:0016787">
    <property type="term" value="F:hydrolase activity"/>
    <property type="evidence" value="ECO:0007669"/>
    <property type="project" value="InterPro"/>
</dbReference>
<dbReference type="PANTHER" id="PTHR36175">
    <property type="entry name" value="CYANOPHYCINASE"/>
    <property type="match status" value="1"/>
</dbReference>
<dbReference type="InterPro" id="IPR029062">
    <property type="entry name" value="Class_I_gatase-like"/>
</dbReference>
<feature type="chain" id="PRO_5003862631" evidence="1">
    <location>
        <begin position="26"/>
        <end position="566"/>
    </location>
</feature>
<name>K2KTH3_9GAMM</name>
<dbReference type="EMBL" id="AMRG01000014">
    <property type="protein sequence ID" value="EKE80935.1"/>
    <property type="molecule type" value="Genomic_DNA"/>
</dbReference>
<organism evidence="2 3">
    <name type="scientific">Idiomarina xiamenensis 10-D-4</name>
    <dbReference type="NCBI Taxonomy" id="740709"/>
    <lineage>
        <taxon>Bacteria</taxon>
        <taxon>Pseudomonadati</taxon>
        <taxon>Pseudomonadota</taxon>
        <taxon>Gammaproteobacteria</taxon>
        <taxon>Alteromonadales</taxon>
        <taxon>Idiomarinaceae</taxon>
        <taxon>Idiomarina</taxon>
    </lineage>
</organism>
<keyword evidence="1" id="KW-0732">Signal</keyword>
<keyword evidence="3" id="KW-1185">Reference proteome</keyword>
<evidence type="ECO:0000313" key="3">
    <source>
        <dbReference type="Proteomes" id="UP000014115"/>
    </source>
</evidence>
<protein>
    <submittedName>
        <fullName evidence="2">Secreted protein</fullName>
    </submittedName>
</protein>
<dbReference type="Proteomes" id="UP000014115">
    <property type="component" value="Unassembled WGS sequence"/>
</dbReference>
<dbReference type="OrthoDB" id="9799980at2"/>
<accession>K2KTH3</accession>
<comment type="caution">
    <text evidence="2">The sequence shown here is derived from an EMBL/GenBank/DDBJ whole genome shotgun (WGS) entry which is preliminary data.</text>
</comment>
<sequence length="566" mass="62280">MPNVANPRRCKSLGLLLLASLSAFAAHAQQQSLKPLEPHLLLAGGGLKICSSMAHQYCDETDWIDRDSMRTDRYLNLTGKYRQAAIDKDIWPGAREPERKEVIEAIDLVRERLNEDIVPERRFQEEFTRRATKQLYDKLSDAEWNRIIDHLEMPHVATLQTRVNLAETMNKDSLAIMQRFAEMAQQRHQGEGKAKVLFVTAGARDSFTDVGYYDSLFQQLGVDGEWLPLDAAVVAAQRQGRCDELDKVRAETVGAWDRARVYPQLHQRQVAFCKSSEQAVSMVEGADGLFFADGSANRIRDSLIRPNNSATPLLQTIALQISEEELAVGGSGAGAAVMSGGPLITNGSSREALKSGALAAEPPMFGCNLDGTCPPNVSVDSLTYHPLGGIQLFHFGSLDSAFSEQGRQARLMRLAATTSTPVSVGIDENTALLVNLKNGEFGIIGERGVFIVENAQQADNMVAANFQYLLAGSRGLLTPRRVAVAKLANEHDVVKVEPTTRFLDNRGAIDSMRVLCRGERKQINLLQDDFSLMMQVDDDSVLQAAGGECQVLNGRMGIVWQPEKQL</sequence>
<evidence type="ECO:0000313" key="2">
    <source>
        <dbReference type="EMBL" id="EKE80935.1"/>
    </source>
</evidence>
<dbReference type="STRING" id="740709.A10D4_11124"/>
<dbReference type="RefSeq" id="WP_008489577.1">
    <property type="nucleotide sequence ID" value="NZ_AMRG01000014.1"/>
</dbReference>